<name>A0A398BCZ3_9BACI</name>
<reference evidence="1 2" key="1">
    <citation type="submission" date="2018-08" db="EMBL/GenBank/DDBJ databases">
        <title>Bacillus jemisoniae sp. nov., Bacillus chryseoplanitiae sp. nov., Bacillus resnikiae sp. nov., and Bacillus frankliniae sp. nov., isolated from Viking spacecraft and associated surfaces.</title>
        <authorList>
            <person name="Seuylemezian A."/>
            <person name="Vaishampayan P."/>
        </authorList>
    </citation>
    <scope>NUCLEOTIDE SEQUENCE [LARGE SCALE GENOMIC DNA]</scope>
    <source>
        <strain evidence="1 2">MA001</strain>
    </source>
</reference>
<dbReference type="Proteomes" id="UP000266016">
    <property type="component" value="Unassembled WGS sequence"/>
</dbReference>
<dbReference type="RefSeq" id="WP_119116722.1">
    <property type="nucleotide sequence ID" value="NZ_QWVS01000014.1"/>
</dbReference>
<organism evidence="1 2">
    <name type="scientific">Peribacillus asahii</name>
    <dbReference type="NCBI Taxonomy" id="228899"/>
    <lineage>
        <taxon>Bacteria</taxon>
        <taxon>Bacillati</taxon>
        <taxon>Bacillota</taxon>
        <taxon>Bacilli</taxon>
        <taxon>Bacillales</taxon>
        <taxon>Bacillaceae</taxon>
        <taxon>Peribacillus</taxon>
    </lineage>
</organism>
<dbReference type="EMBL" id="QWVS01000014">
    <property type="protein sequence ID" value="RID86688.1"/>
    <property type="molecule type" value="Genomic_DNA"/>
</dbReference>
<comment type="caution">
    <text evidence="1">The sequence shown here is derived from an EMBL/GenBank/DDBJ whole genome shotgun (WGS) entry which is preliminary data.</text>
</comment>
<evidence type="ECO:0000313" key="2">
    <source>
        <dbReference type="Proteomes" id="UP000266016"/>
    </source>
</evidence>
<sequence>MNLLKQFGIKKSGYVISYAPAPEFWLDTDKTFFTLVDSKGTDDKEEHWDGTNFYFPKGTLKYNETYTASISYEDQDHVRKGSKTWSFTTKAYSKPKKPAMKAKTTDIIWKGRILINKANVKLYTSKGKVYKKYNANLSLKVYGYSNGKFDVVNGRYVKDATNLKSNRSIKYIYLNKFR</sequence>
<keyword evidence="2" id="KW-1185">Reference proteome</keyword>
<accession>A0A398BCZ3</accession>
<protein>
    <submittedName>
        <fullName evidence="1">Uncharacterized protein</fullName>
    </submittedName>
</protein>
<gene>
    <name evidence="1" type="ORF">D1953_08340</name>
</gene>
<evidence type="ECO:0000313" key="1">
    <source>
        <dbReference type="EMBL" id="RID86688.1"/>
    </source>
</evidence>
<proteinExistence type="predicted"/>
<dbReference type="AlphaFoldDB" id="A0A398BCZ3"/>